<dbReference type="Gene3D" id="1.10.260.40">
    <property type="entry name" value="lambda repressor-like DNA-binding domains"/>
    <property type="match status" value="1"/>
</dbReference>
<dbReference type="PATRIC" id="fig|702459.3.peg.888"/>
<dbReference type="PANTHER" id="PTHR43236:SF1">
    <property type="entry name" value="BLL7220 PROTEIN"/>
    <property type="match status" value="1"/>
</dbReference>
<dbReference type="PROSITE" id="PS50943">
    <property type="entry name" value="HTH_CROC1"/>
    <property type="match status" value="1"/>
</dbReference>
<sequence length="405" mass="46096">MVRKKTLGRTMAGFQGEKLRKARLYRGLTLTELAEETGVSKQALSKYEKNQNEPTPSNLFALARSLNFPISYFKIPSECFVQGDGTYFRSRTNTAKKKRVAQTVRTEFIASVYQVIAKYISFPELDLPDIGRDSDCYDESDHDFYEYVAQKIRTYWDIPNGPIEDLRYVVESHGVLVSCSAVDADSIDAFSSCLQLKDGERANVVFVIVIAAGTQSICRARFDMAHELAHIVLHPWSTEEQETISSEIFRLRERQANAVASSLLMPKEEFIADLDIDPTNLAYYLELKKRWGVSVSAALYRARELNVLTTNQYQYLMRQVSSKGWRRNEPGDEYYMPSGTLLQESVRMLLKHNIISKSEFMDELAESGIGMKPEEVEKLLGLPRGILEVAQESADATKLIQFKLR</sequence>
<dbReference type="GO" id="GO:0003677">
    <property type="term" value="F:DNA binding"/>
    <property type="evidence" value="ECO:0007669"/>
    <property type="project" value="InterPro"/>
</dbReference>
<dbReference type="EMBL" id="CP001840">
    <property type="protein sequence ID" value="ADP35934.1"/>
    <property type="molecule type" value="Genomic_DNA"/>
</dbReference>
<comment type="similarity">
    <text evidence="1">Belongs to the short-chain fatty acyl-CoA assimilation regulator (ScfR) family.</text>
</comment>
<dbReference type="Pfam" id="PF01381">
    <property type="entry name" value="HTH_3"/>
    <property type="match status" value="1"/>
</dbReference>
<dbReference type="SUPFAM" id="SSF47413">
    <property type="entry name" value="lambda repressor-like DNA-binding domains"/>
    <property type="match status" value="1"/>
</dbReference>
<dbReference type="InterPro" id="IPR052345">
    <property type="entry name" value="Rad_response_metalloprotease"/>
</dbReference>
<feature type="domain" description="HTH cro/C1-type" evidence="2">
    <location>
        <begin position="19"/>
        <end position="73"/>
    </location>
</feature>
<accession>A0A0H3ECC6</accession>
<gene>
    <name evidence="3" type="ordered locus">BBPR_0856</name>
</gene>
<dbReference type="Pfam" id="PF06114">
    <property type="entry name" value="Peptidase_M78"/>
    <property type="match status" value="1"/>
</dbReference>
<proteinExistence type="inferred from homology"/>
<dbReference type="InterPro" id="IPR010359">
    <property type="entry name" value="IrrE_HExxH"/>
</dbReference>
<dbReference type="OrthoDB" id="9794834at2"/>
<evidence type="ECO:0000259" key="2">
    <source>
        <dbReference type="PROSITE" id="PS50943"/>
    </source>
</evidence>
<dbReference type="PANTHER" id="PTHR43236">
    <property type="entry name" value="ANTITOXIN HIGA1"/>
    <property type="match status" value="1"/>
</dbReference>
<evidence type="ECO:0000313" key="4">
    <source>
        <dbReference type="Proteomes" id="UP000002312"/>
    </source>
</evidence>
<dbReference type="Gene3D" id="1.10.10.2910">
    <property type="match status" value="1"/>
</dbReference>
<evidence type="ECO:0000256" key="1">
    <source>
        <dbReference type="ARBA" id="ARBA00007227"/>
    </source>
</evidence>
<organism evidence="3 4">
    <name type="scientific">Bifidobacterium bifidum (strain PRL2010)</name>
    <dbReference type="NCBI Taxonomy" id="702459"/>
    <lineage>
        <taxon>Bacteria</taxon>
        <taxon>Bacillati</taxon>
        <taxon>Actinomycetota</taxon>
        <taxon>Actinomycetes</taxon>
        <taxon>Bifidobacteriales</taxon>
        <taxon>Bifidobacteriaceae</taxon>
        <taxon>Bifidobacterium</taxon>
    </lineage>
</organism>
<protein>
    <recommendedName>
        <fullName evidence="2">HTH cro/C1-type domain-containing protein</fullName>
    </recommendedName>
</protein>
<dbReference type="InterPro" id="IPR001387">
    <property type="entry name" value="Cro/C1-type_HTH"/>
</dbReference>
<dbReference type="InterPro" id="IPR010982">
    <property type="entry name" value="Lambda_DNA-bd_dom_sf"/>
</dbReference>
<dbReference type="eggNOG" id="COG1396">
    <property type="taxonomic scope" value="Bacteria"/>
</dbReference>
<dbReference type="SMART" id="SM00530">
    <property type="entry name" value="HTH_XRE"/>
    <property type="match status" value="1"/>
</dbReference>
<dbReference type="HOGENOM" id="CLU_053651_1_1_11"/>
<reference evidence="3 4" key="1">
    <citation type="journal article" date="2010" name="Proc. Natl. Acad. Sci. U.S.A.">
        <title>Genome analysis of Bifidobacterium bifidum PRL2010 reveals metabolic pathways for host-derived glycan foraging.</title>
        <authorList>
            <person name="Turroni F."/>
            <person name="Bottacini F."/>
            <person name="Foroni E."/>
            <person name="Mulder I."/>
            <person name="Kim J.H."/>
            <person name="Zomer A."/>
            <person name="Sanchez B."/>
            <person name="Bidossi A."/>
            <person name="Ferrarini A."/>
            <person name="Giubellini V."/>
            <person name="Delledonne M."/>
            <person name="Henrissat B."/>
            <person name="Coutinho P."/>
            <person name="Oggioni M."/>
            <person name="Fitzgerald G.F."/>
            <person name="Mills D."/>
            <person name="Margolles A."/>
            <person name="Kelly D."/>
            <person name="van Sinderen D."/>
            <person name="Ventura M."/>
        </authorList>
    </citation>
    <scope>NUCLEOTIDE SEQUENCE [LARGE SCALE GENOMIC DNA]</scope>
    <source>
        <strain evidence="3 4">PRL2010</strain>
    </source>
</reference>
<dbReference type="CDD" id="cd00093">
    <property type="entry name" value="HTH_XRE"/>
    <property type="match status" value="1"/>
</dbReference>
<dbReference type="AlphaFoldDB" id="A0A0H3ECC6"/>
<dbReference type="KEGG" id="bbp:BBPR_0856"/>
<evidence type="ECO:0000313" key="3">
    <source>
        <dbReference type="EMBL" id="ADP35934.1"/>
    </source>
</evidence>
<name>A0A0H3ECC6_BIFBP</name>
<dbReference type="Proteomes" id="UP000002312">
    <property type="component" value="Chromosome"/>
</dbReference>
<dbReference type="eggNOG" id="COG2856">
    <property type="taxonomic scope" value="Bacteria"/>
</dbReference>